<reference evidence="2" key="2">
    <citation type="submission" date="2025-05" db="UniProtKB">
        <authorList>
            <consortium name="EnsemblMetazoa"/>
        </authorList>
    </citation>
    <scope>IDENTIFICATION</scope>
</reference>
<sequence>MDVMTVDQLREECCEVERNFGRRGRAAYAHPMRYHPAEKARVCEAAGPDTAEDSQWQVEALQAKTRNPFRAGCWNCGAVDHGFRDCTATERRLFCYRCGRPDTVSPKCPDCAENGRLGDPRAGGMRPDKSPAKKYLEARNRIFSNHQLSGMRLVSRKVQKARDRFRKRRARRLKWLPL</sequence>
<dbReference type="GeneID" id="123037291"/>
<feature type="domain" description="CCHC-type" evidence="1">
    <location>
        <begin position="72"/>
        <end position="88"/>
    </location>
</feature>
<dbReference type="InterPro" id="IPR001878">
    <property type="entry name" value="Znf_CCHC"/>
</dbReference>
<dbReference type="Gene3D" id="4.10.60.10">
    <property type="entry name" value="Zinc finger, CCHC-type"/>
    <property type="match status" value="1"/>
</dbReference>
<reference evidence="3" key="1">
    <citation type="journal article" date="2021" name="Elife">
        <title>Highly contiguous assemblies of 101 drosophilid genomes.</title>
        <authorList>
            <person name="Kim B.Y."/>
            <person name="Wang J.R."/>
            <person name="Miller D.E."/>
            <person name="Barmina O."/>
            <person name="Delaney E."/>
            <person name="Thompson A."/>
            <person name="Comeault A.A."/>
            <person name="Peede D."/>
            <person name="D'Agostino E.R."/>
            <person name="Pelaez J."/>
            <person name="Aguilar J.M."/>
            <person name="Haji D."/>
            <person name="Matsunaga T."/>
            <person name="Armstrong E.E."/>
            <person name="Zych M."/>
            <person name="Ogawa Y."/>
            <person name="Stamenkovic-Radak M."/>
            <person name="Jelic M."/>
            <person name="Veselinovic M.S."/>
            <person name="Tanaskovic M."/>
            <person name="Eric P."/>
            <person name="Gao J.J."/>
            <person name="Katoh T.K."/>
            <person name="Toda M.J."/>
            <person name="Watabe H."/>
            <person name="Watada M."/>
            <person name="Davis J.S."/>
            <person name="Moyle L.C."/>
            <person name="Manoli G."/>
            <person name="Bertolini E."/>
            <person name="Kostal V."/>
            <person name="Hawley R.S."/>
            <person name="Takahashi A."/>
            <person name="Jones C.D."/>
            <person name="Price D.K."/>
            <person name="Whiteman N."/>
            <person name="Kopp A."/>
            <person name="Matute D.R."/>
            <person name="Petrov D.A."/>
        </authorList>
    </citation>
    <scope>NUCLEOTIDE SEQUENCE [LARGE SCALE GENOMIC DNA]</scope>
</reference>
<evidence type="ECO:0000259" key="1">
    <source>
        <dbReference type="SMART" id="SM00343"/>
    </source>
</evidence>
<dbReference type="Proteomes" id="UP001652680">
    <property type="component" value="Unassembled WGS sequence"/>
</dbReference>
<keyword evidence="3" id="KW-1185">Reference proteome</keyword>
<name>A0ABM5J395_DRORH</name>
<dbReference type="EnsemblMetazoa" id="XM_044457355.1">
    <property type="protein sequence ID" value="XP_044313290.1"/>
    <property type="gene ID" value="LOC123037291"/>
</dbReference>
<dbReference type="SUPFAM" id="SSF57756">
    <property type="entry name" value="Retrovirus zinc finger-like domains"/>
    <property type="match status" value="1"/>
</dbReference>
<dbReference type="RefSeq" id="XP_044313290.1">
    <property type="nucleotide sequence ID" value="XM_044457355.1"/>
</dbReference>
<dbReference type="InterPro" id="IPR036875">
    <property type="entry name" value="Znf_CCHC_sf"/>
</dbReference>
<feature type="domain" description="CCHC-type" evidence="1">
    <location>
        <begin position="94"/>
        <end position="110"/>
    </location>
</feature>
<protein>
    <recommendedName>
        <fullName evidence="1">CCHC-type domain-containing protein</fullName>
    </recommendedName>
</protein>
<accession>A0ABM5J395</accession>
<evidence type="ECO:0000313" key="2">
    <source>
        <dbReference type="EnsemblMetazoa" id="XP_044313290.1"/>
    </source>
</evidence>
<evidence type="ECO:0000313" key="3">
    <source>
        <dbReference type="Proteomes" id="UP001652680"/>
    </source>
</evidence>
<dbReference type="SMART" id="SM00343">
    <property type="entry name" value="ZnF_C2HC"/>
    <property type="match status" value="2"/>
</dbReference>
<organism evidence="2 3">
    <name type="scientific">Drosophila rhopaloa</name>
    <name type="common">Fruit fly</name>
    <dbReference type="NCBI Taxonomy" id="1041015"/>
    <lineage>
        <taxon>Eukaryota</taxon>
        <taxon>Metazoa</taxon>
        <taxon>Ecdysozoa</taxon>
        <taxon>Arthropoda</taxon>
        <taxon>Hexapoda</taxon>
        <taxon>Insecta</taxon>
        <taxon>Pterygota</taxon>
        <taxon>Neoptera</taxon>
        <taxon>Endopterygota</taxon>
        <taxon>Diptera</taxon>
        <taxon>Brachycera</taxon>
        <taxon>Muscomorpha</taxon>
        <taxon>Ephydroidea</taxon>
        <taxon>Drosophilidae</taxon>
        <taxon>Drosophila</taxon>
        <taxon>Sophophora</taxon>
    </lineage>
</organism>
<proteinExistence type="predicted"/>